<gene>
    <name evidence="1" type="ORF">JG688_00006715</name>
</gene>
<dbReference type="AlphaFoldDB" id="A0A8J5IKW1"/>
<dbReference type="Proteomes" id="UP000709295">
    <property type="component" value="Unassembled WGS sequence"/>
</dbReference>
<dbReference type="EMBL" id="JAENGY010000301">
    <property type="protein sequence ID" value="KAG6966566.1"/>
    <property type="molecule type" value="Genomic_DNA"/>
</dbReference>
<evidence type="ECO:0000313" key="1">
    <source>
        <dbReference type="EMBL" id="KAG6966566.1"/>
    </source>
</evidence>
<organism evidence="1 2">
    <name type="scientific">Phytophthora aleatoria</name>
    <dbReference type="NCBI Taxonomy" id="2496075"/>
    <lineage>
        <taxon>Eukaryota</taxon>
        <taxon>Sar</taxon>
        <taxon>Stramenopiles</taxon>
        <taxon>Oomycota</taxon>
        <taxon>Peronosporomycetes</taxon>
        <taxon>Peronosporales</taxon>
        <taxon>Peronosporaceae</taxon>
        <taxon>Phytophthora</taxon>
    </lineage>
</organism>
<name>A0A8J5IKW1_9STRA</name>
<keyword evidence="2" id="KW-1185">Reference proteome</keyword>
<proteinExistence type="predicted"/>
<protein>
    <submittedName>
        <fullName evidence="1">Uncharacterized protein</fullName>
    </submittedName>
</protein>
<evidence type="ECO:0000313" key="2">
    <source>
        <dbReference type="Proteomes" id="UP000709295"/>
    </source>
</evidence>
<comment type="caution">
    <text evidence="1">The sequence shown here is derived from an EMBL/GenBank/DDBJ whole genome shotgun (WGS) entry which is preliminary data.</text>
</comment>
<accession>A0A8J5IKW1</accession>
<sequence length="115" mass="13642">MESAVRRRHYKVARWLKEYVPYESTEEELDTMVEIAVNDGAMEFAEYLMPADREILEYIHERAKPEAVEWVLEREDVKKNQDFGAGSDKKQEAEDNTVAERMEVFHRTGMQSWQL</sequence>
<reference evidence="1" key="1">
    <citation type="submission" date="2021-01" db="EMBL/GenBank/DDBJ databases">
        <title>Phytophthora aleatoria, a newly-described species from Pinus radiata is distinct from Phytophthora cactorum isolates based on comparative genomics.</title>
        <authorList>
            <person name="Mcdougal R."/>
            <person name="Panda P."/>
            <person name="Williams N."/>
            <person name="Studholme D.J."/>
        </authorList>
    </citation>
    <scope>NUCLEOTIDE SEQUENCE</scope>
    <source>
        <strain evidence="1">NZFS 4037</strain>
    </source>
</reference>